<dbReference type="PIRSF" id="PIRSF012535">
    <property type="entry name" value="UCP012535"/>
    <property type="match status" value="1"/>
</dbReference>
<organism evidence="5 6">
    <name type="scientific">Solitalea koreensis</name>
    <dbReference type="NCBI Taxonomy" id="543615"/>
    <lineage>
        <taxon>Bacteria</taxon>
        <taxon>Pseudomonadati</taxon>
        <taxon>Bacteroidota</taxon>
        <taxon>Sphingobacteriia</taxon>
        <taxon>Sphingobacteriales</taxon>
        <taxon>Sphingobacteriaceae</taxon>
        <taxon>Solitalea</taxon>
    </lineage>
</organism>
<accession>A0A521AEH2</accession>
<proteinExistence type="inferred from homology"/>
<evidence type="ECO:0000259" key="4">
    <source>
        <dbReference type="Pfam" id="PF24850"/>
    </source>
</evidence>
<dbReference type="HAMAP" id="MF_01867">
    <property type="entry name" value="BshC"/>
    <property type="match status" value="1"/>
</dbReference>
<feature type="domain" description="Bacillithiol biosynthesis BshC C-terminal coiled-coil" evidence="4">
    <location>
        <begin position="373"/>
        <end position="527"/>
    </location>
</feature>
<gene>
    <name evidence="2" type="primary">bshC</name>
    <name evidence="5" type="ORF">SAMN06265350_10188</name>
</gene>
<evidence type="ECO:0000259" key="3">
    <source>
        <dbReference type="Pfam" id="PF10079"/>
    </source>
</evidence>
<dbReference type="InterPro" id="IPR055398">
    <property type="entry name" value="Rossmann-like_BshC"/>
</dbReference>
<sequence>MQASCIDYKHTGYFSKTVTDYLANANNHSPFYKYQPTLDSFSQIIIDKSKENIDRKTLVEVLKRQYKSIGHGPWTMVIESLQYENTFTVTTGHQLCLFTGPLYFIYKIVTTINLAESIQKANPGCKIVPIYWMATEDHDFAEINHINLFGKQIEWKEEDAKGATGRLNTTTLQQVIEELTPILGESDHAKELADLFNTAYLKHANLADATRYLVNVLFGKYGLVILDGDDPSLKKQFAPIVKQDILEQHSNRLITETNTELEKSGINVQVNPREINFFYLENNLRERLSFEKGKYTVLNTDLRFSKEELEQEIDNYPEKFSPNVVMRPLYEEVILPNLAYVGGGAEVNYWMELKSVFDHYKVNFPVLILRNSAMIVDEISHKRLEQLNLTAKDLFTETNKLIDCFVKQQSTNELNLDIEIAKFEKVFEQIELKTQSIDPTLIGSVEAEKTKFFNSLKGLEHKLSKAEKKKFEQQTTQITKLKEKLFPNGSLQERHDNFIPFYLKQGNGFISLLKEHFDPFEFKFTIL</sequence>
<dbReference type="Proteomes" id="UP000315971">
    <property type="component" value="Unassembled WGS sequence"/>
</dbReference>
<dbReference type="EC" id="6.-.-.-" evidence="2"/>
<protein>
    <recommendedName>
        <fullName evidence="2">Putative cysteine ligase BshC</fullName>
        <ecNumber evidence="2">6.-.-.-</ecNumber>
    </recommendedName>
</protein>
<dbReference type="OrthoDB" id="9765151at2"/>
<reference evidence="5 6" key="1">
    <citation type="submission" date="2017-05" db="EMBL/GenBank/DDBJ databases">
        <authorList>
            <person name="Varghese N."/>
            <person name="Submissions S."/>
        </authorList>
    </citation>
    <scope>NUCLEOTIDE SEQUENCE [LARGE SCALE GENOMIC DNA]</scope>
    <source>
        <strain evidence="5 6">DSM 21342</strain>
    </source>
</reference>
<dbReference type="InterPro" id="IPR055399">
    <property type="entry name" value="CC_BshC"/>
</dbReference>
<evidence type="ECO:0000313" key="5">
    <source>
        <dbReference type="EMBL" id="SMO33176.1"/>
    </source>
</evidence>
<keyword evidence="1 2" id="KW-0436">Ligase</keyword>
<keyword evidence="6" id="KW-1185">Reference proteome</keyword>
<comment type="similarity">
    <text evidence="2">Belongs to the BshC family.</text>
</comment>
<dbReference type="Pfam" id="PF24850">
    <property type="entry name" value="CC_BshC"/>
    <property type="match status" value="1"/>
</dbReference>
<dbReference type="NCBIfam" id="TIGR03998">
    <property type="entry name" value="thiol_BshC"/>
    <property type="match status" value="1"/>
</dbReference>
<dbReference type="GO" id="GO:0016874">
    <property type="term" value="F:ligase activity"/>
    <property type="evidence" value="ECO:0007669"/>
    <property type="project" value="UniProtKB-UniRule"/>
</dbReference>
<evidence type="ECO:0000256" key="2">
    <source>
        <dbReference type="HAMAP-Rule" id="MF_01867"/>
    </source>
</evidence>
<name>A0A521AEH2_9SPHI</name>
<evidence type="ECO:0000313" key="6">
    <source>
        <dbReference type="Proteomes" id="UP000315971"/>
    </source>
</evidence>
<dbReference type="Pfam" id="PF10079">
    <property type="entry name" value="Rossmann-like_BshC"/>
    <property type="match status" value="1"/>
</dbReference>
<dbReference type="InterPro" id="IPR011199">
    <property type="entry name" value="Bacillithiol_biosynth_BshC"/>
</dbReference>
<dbReference type="RefSeq" id="WP_142600541.1">
    <property type="nucleotide sequence ID" value="NZ_FXSZ01000001.1"/>
</dbReference>
<feature type="domain" description="Bacillithiol biosynthesis BshC N-terminal Rossmann-like" evidence="3">
    <location>
        <begin position="1"/>
        <end position="371"/>
    </location>
</feature>
<dbReference type="EMBL" id="FXSZ01000001">
    <property type="protein sequence ID" value="SMO33176.1"/>
    <property type="molecule type" value="Genomic_DNA"/>
</dbReference>
<dbReference type="AlphaFoldDB" id="A0A521AEH2"/>
<evidence type="ECO:0000256" key="1">
    <source>
        <dbReference type="ARBA" id="ARBA00022598"/>
    </source>
</evidence>